<gene>
    <name evidence="2" type="ORF">Tco_0680173</name>
</gene>
<feature type="region of interest" description="Disordered" evidence="1">
    <location>
        <begin position="117"/>
        <end position="141"/>
    </location>
</feature>
<feature type="compositionally biased region" description="Basic and acidic residues" evidence="1">
    <location>
        <begin position="249"/>
        <end position="283"/>
    </location>
</feature>
<accession>A0ABQ4XK32</accession>
<protein>
    <submittedName>
        <fullName evidence="2">Uncharacterized protein</fullName>
    </submittedName>
</protein>
<comment type="caution">
    <text evidence="2">The sequence shown here is derived from an EMBL/GenBank/DDBJ whole genome shotgun (WGS) entry which is preliminary data.</text>
</comment>
<evidence type="ECO:0000313" key="2">
    <source>
        <dbReference type="EMBL" id="GJS65609.1"/>
    </source>
</evidence>
<evidence type="ECO:0000313" key="3">
    <source>
        <dbReference type="Proteomes" id="UP001151760"/>
    </source>
</evidence>
<dbReference type="Proteomes" id="UP001151760">
    <property type="component" value="Unassembled WGS sequence"/>
</dbReference>
<feature type="region of interest" description="Disordered" evidence="1">
    <location>
        <begin position="248"/>
        <end position="297"/>
    </location>
</feature>
<keyword evidence="3" id="KW-1185">Reference proteome</keyword>
<reference evidence="2" key="2">
    <citation type="submission" date="2022-01" db="EMBL/GenBank/DDBJ databases">
        <authorList>
            <person name="Yamashiro T."/>
            <person name="Shiraishi A."/>
            <person name="Satake H."/>
            <person name="Nakayama K."/>
        </authorList>
    </citation>
    <scope>NUCLEOTIDE SEQUENCE</scope>
</reference>
<dbReference type="EMBL" id="BQNB010009590">
    <property type="protein sequence ID" value="GJS65609.1"/>
    <property type="molecule type" value="Genomic_DNA"/>
</dbReference>
<reference evidence="2" key="1">
    <citation type="journal article" date="2022" name="Int. J. Mol. Sci.">
        <title>Draft Genome of Tanacetum Coccineum: Genomic Comparison of Closely Related Tanacetum-Family Plants.</title>
        <authorList>
            <person name="Yamashiro T."/>
            <person name="Shiraishi A."/>
            <person name="Nakayama K."/>
            <person name="Satake H."/>
        </authorList>
    </citation>
    <scope>NUCLEOTIDE SEQUENCE</scope>
</reference>
<feature type="compositionally biased region" description="Low complexity" evidence="1">
    <location>
        <begin position="284"/>
        <end position="297"/>
    </location>
</feature>
<organism evidence="2 3">
    <name type="scientific">Tanacetum coccineum</name>
    <dbReference type="NCBI Taxonomy" id="301880"/>
    <lineage>
        <taxon>Eukaryota</taxon>
        <taxon>Viridiplantae</taxon>
        <taxon>Streptophyta</taxon>
        <taxon>Embryophyta</taxon>
        <taxon>Tracheophyta</taxon>
        <taxon>Spermatophyta</taxon>
        <taxon>Magnoliopsida</taxon>
        <taxon>eudicotyledons</taxon>
        <taxon>Gunneridae</taxon>
        <taxon>Pentapetalae</taxon>
        <taxon>asterids</taxon>
        <taxon>campanulids</taxon>
        <taxon>Asterales</taxon>
        <taxon>Asteraceae</taxon>
        <taxon>Asteroideae</taxon>
        <taxon>Anthemideae</taxon>
        <taxon>Anthemidinae</taxon>
        <taxon>Tanacetum</taxon>
    </lineage>
</organism>
<sequence>MDAKWNVLFRHEDKKILKNTWKEAGHYQQRKNWVDKRQPKIKQQNREPTPELTVPLSKLLHNALESQFDGFGYDCRVTKPKKSVSEFVVEKPTVETNEPKTARKENEALIIEEWVSDSDEENVPKGNPQQDLKDKGGNTSQSLLVRPKQSVQSANHYKCAHGFVRTTFVKSLMKKMYCPSIDTDEFNRKPALMLHNTIWYLVTILKNIDHLGALTNSMNYKPVVTGNQSNGNAVQSIFKDVYPLLDSNHQGRKEKNDAEDPGNKDSEVLSTKEPRVNQEKDDNVSNTNNVNTARVNSTNTINTVSPTVNAAGIEIEKEVYVCSTTRILKIQNFSRHSDISALMDCNQAPRAWSKLDRRATIGAEYIAASNCCGQLMLLGHTLTIAGEGYAARHKPTTCCLKDNAVSNKHTTVGERYCVEKDIDLEKAKNSSKYSEIASLKQEGQEAREGRISQRTCRAHKLRNVVSARRGMIVGIKSFIRLFGIIAALIKVSAAREESTARVKLMLLVYKLLLLVFRVNAAGTKLQLLTELQLLMDKD</sequence>
<name>A0ABQ4XK32_9ASTR</name>
<evidence type="ECO:0000256" key="1">
    <source>
        <dbReference type="SAM" id="MobiDB-lite"/>
    </source>
</evidence>
<proteinExistence type="predicted"/>